<protein>
    <submittedName>
        <fullName evidence="1">Uncharacterized protein</fullName>
    </submittedName>
</protein>
<accession>A0A5N6GMP9</accession>
<proteinExistence type="predicted"/>
<dbReference type="VEuPathDB" id="FungiDB:F9C07_1372838"/>
<dbReference type="InterPro" id="IPR036188">
    <property type="entry name" value="FAD/NAD-bd_sf"/>
</dbReference>
<gene>
    <name evidence="1" type="ORF">BDV35DRAFT_362457</name>
</gene>
<sequence length="156" mass="17137">MPPLYPAANISLSLYSNRATCCFLLSPRTAVATAVQVAVIGFPLWQLDFEVMLAVGVLHTPKLLRFSGGGDIRRLSAFRNPTIVKSPNVEERLQNRHLSALAVTLNTAKDGKCGLWNIQTLVSTRDKAHSLCGPRRQSLPWILSSASTNKLSNSWH</sequence>
<dbReference type="EMBL" id="ML734639">
    <property type="protein sequence ID" value="KAB8243636.1"/>
    <property type="molecule type" value="Genomic_DNA"/>
</dbReference>
<dbReference type="AlphaFoldDB" id="A0A5N6GMP9"/>
<evidence type="ECO:0000313" key="1">
    <source>
        <dbReference type="EMBL" id="KAB8243636.1"/>
    </source>
</evidence>
<dbReference type="Gene3D" id="3.50.50.60">
    <property type="entry name" value="FAD/NAD(P)-binding domain"/>
    <property type="match status" value="1"/>
</dbReference>
<dbReference type="Proteomes" id="UP000325434">
    <property type="component" value="Unassembled WGS sequence"/>
</dbReference>
<dbReference type="Gene3D" id="3.30.560.10">
    <property type="entry name" value="Glucose Oxidase, domain 3"/>
    <property type="match status" value="1"/>
</dbReference>
<name>A0A5N6GMP9_ASPFL</name>
<organism evidence="1">
    <name type="scientific">Aspergillus flavus</name>
    <dbReference type="NCBI Taxonomy" id="5059"/>
    <lineage>
        <taxon>Eukaryota</taxon>
        <taxon>Fungi</taxon>
        <taxon>Dikarya</taxon>
        <taxon>Ascomycota</taxon>
        <taxon>Pezizomycotina</taxon>
        <taxon>Eurotiomycetes</taxon>
        <taxon>Eurotiomycetidae</taxon>
        <taxon>Eurotiales</taxon>
        <taxon>Aspergillaceae</taxon>
        <taxon>Aspergillus</taxon>
        <taxon>Aspergillus subgen. Circumdati</taxon>
    </lineage>
</organism>
<reference evidence="1" key="1">
    <citation type="submission" date="2019-04" db="EMBL/GenBank/DDBJ databases">
        <title>Friends and foes A comparative genomics study of 23 Aspergillus species from section Flavi.</title>
        <authorList>
            <consortium name="DOE Joint Genome Institute"/>
            <person name="Kjaerbolling I."/>
            <person name="Vesth T."/>
            <person name="Frisvad J.C."/>
            <person name="Nybo J.L."/>
            <person name="Theobald S."/>
            <person name="Kildgaard S."/>
            <person name="Isbrandt T."/>
            <person name="Kuo A."/>
            <person name="Sato A."/>
            <person name="Lyhne E.K."/>
            <person name="Kogle M.E."/>
            <person name="Wiebenga A."/>
            <person name="Kun R.S."/>
            <person name="Lubbers R.J."/>
            <person name="Makela M.R."/>
            <person name="Barry K."/>
            <person name="Chovatia M."/>
            <person name="Clum A."/>
            <person name="Daum C."/>
            <person name="Haridas S."/>
            <person name="He G."/>
            <person name="LaButti K."/>
            <person name="Lipzen A."/>
            <person name="Mondo S."/>
            <person name="Riley R."/>
            <person name="Salamov A."/>
            <person name="Simmons B.A."/>
            <person name="Magnuson J.K."/>
            <person name="Henrissat B."/>
            <person name="Mortensen U.H."/>
            <person name="Larsen T.O."/>
            <person name="Devries R.P."/>
            <person name="Grigoriev I.V."/>
            <person name="Machida M."/>
            <person name="Baker S.E."/>
            <person name="Andersen M.R."/>
        </authorList>
    </citation>
    <scope>NUCLEOTIDE SEQUENCE [LARGE SCALE GENOMIC DNA]</scope>
    <source>
        <strain evidence="1">CBS 121.62</strain>
    </source>
</reference>